<proteinExistence type="predicted"/>
<comment type="caution">
    <text evidence="3">The sequence shown here is derived from an EMBL/GenBank/DDBJ whole genome shotgun (WGS) entry which is preliminary data.</text>
</comment>
<keyword evidence="4" id="KW-1185">Reference proteome</keyword>
<feature type="transmembrane region" description="Helical" evidence="2">
    <location>
        <begin position="335"/>
        <end position="358"/>
    </location>
</feature>
<evidence type="ECO:0000256" key="2">
    <source>
        <dbReference type="SAM" id="Phobius"/>
    </source>
</evidence>
<protein>
    <submittedName>
        <fullName evidence="3">DUF6599 family protein</fullName>
    </submittedName>
</protein>
<keyword evidence="2" id="KW-1133">Transmembrane helix</keyword>
<evidence type="ECO:0000313" key="3">
    <source>
        <dbReference type="EMBL" id="MFC6644929.1"/>
    </source>
</evidence>
<reference evidence="4" key="1">
    <citation type="journal article" date="2019" name="Int. J. Syst. Evol. Microbiol.">
        <title>The Global Catalogue of Microorganisms (GCM) 10K type strain sequencing project: providing services to taxonomists for standard genome sequencing and annotation.</title>
        <authorList>
            <consortium name="The Broad Institute Genomics Platform"/>
            <consortium name="The Broad Institute Genome Sequencing Center for Infectious Disease"/>
            <person name="Wu L."/>
            <person name="Ma J."/>
        </authorList>
    </citation>
    <scope>NUCLEOTIDE SEQUENCE [LARGE SCALE GENOMIC DNA]</scope>
    <source>
        <strain evidence="4">CGMCC 1.16026</strain>
    </source>
</reference>
<dbReference type="RefSeq" id="WP_390234148.1">
    <property type="nucleotide sequence ID" value="NZ_JBHSWI010000001.1"/>
</dbReference>
<dbReference type="EMBL" id="JBHSWI010000001">
    <property type="protein sequence ID" value="MFC6644929.1"/>
    <property type="molecule type" value="Genomic_DNA"/>
</dbReference>
<evidence type="ECO:0000313" key="4">
    <source>
        <dbReference type="Proteomes" id="UP001596391"/>
    </source>
</evidence>
<feature type="compositionally biased region" description="Basic and acidic residues" evidence="1">
    <location>
        <begin position="396"/>
        <end position="408"/>
    </location>
</feature>
<dbReference type="Pfam" id="PF20244">
    <property type="entry name" value="DUF6599"/>
    <property type="match status" value="1"/>
</dbReference>
<dbReference type="Proteomes" id="UP001596391">
    <property type="component" value="Unassembled WGS sequence"/>
</dbReference>
<gene>
    <name evidence="3" type="ORF">ACFQBQ_04850</name>
</gene>
<organism evidence="3 4">
    <name type="scientific">Granulicella cerasi</name>
    <dbReference type="NCBI Taxonomy" id="741063"/>
    <lineage>
        <taxon>Bacteria</taxon>
        <taxon>Pseudomonadati</taxon>
        <taxon>Acidobacteriota</taxon>
        <taxon>Terriglobia</taxon>
        <taxon>Terriglobales</taxon>
        <taxon>Acidobacteriaceae</taxon>
        <taxon>Granulicella</taxon>
    </lineage>
</organism>
<feature type="region of interest" description="Disordered" evidence="1">
    <location>
        <begin position="387"/>
        <end position="408"/>
    </location>
</feature>
<name>A0ABW1Z6Y8_9BACT</name>
<accession>A0ABW1Z6Y8</accession>
<dbReference type="InterPro" id="IPR046534">
    <property type="entry name" value="DUF6599"/>
</dbReference>
<keyword evidence="2" id="KW-0812">Transmembrane</keyword>
<sequence length="408" mass="42302">MRRPSTACSLEGVDDDATQPHLFSALGALLLGASASAALAQNSATLVPAHASLLPPAFGAWKADASAQAPTAEPAMSLVNANHAALQEANPQRSEVTSFVGPGGRVMRVEAVQFGDFSGAWSAYTLVRKPGLKDEKSLGASDAVGENAILFQQGATVVVAYPVTRADVEALKPLAGSLPAVRGSAAQPPLLPTYLPTKSLVDGSVRYALGAATYSGEGGVLPSAGLGWEKSGEAVTATYKDKRGEETLTLFFYPTPQIATASLKHVQAVLPGLGPKFETAKVKREALLVVLASGTFSPAAAQAMIDGVHMKQIASTERGNPPPEFHSEVRKTASLLANIMILSGVLCAAAVLLGLFLGGGRAAIRVLRGKPAAAEVEFLSLHLDPQNAPASFAQEKSVERPENPEETR</sequence>
<keyword evidence="2" id="KW-0472">Membrane</keyword>
<evidence type="ECO:0000256" key="1">
    <source>
        <dbReference type="SAM" id="MobiDB-lite"/>
    </source>
</evidence>